<dbReference type="InterPro" id="IPR052424">
    <property type="entry name" value="Kielin_Chordin-BMP_Reg"/>
</dbReference>
<evidence type="ECO:0000313" key="7">
    <source>
        <dbReference type="RefSeq" id="XP_031558152.1"/>
    </source>
</evidence>
<name>A0A6P8HZW6_ACTTE</name>
<dbReference type="PANTHER" id="PTHR46698">
    <property type="entry name" value="CROSSVEINLESS 2"/>
    <property type="match status" value="1"/>
</dbReference>
<dbReference type="GO" id="GO:0005576">
    <property type="term" value="C:extracellular region"/>
    <property type="evidence" value="ECO:0007669"/>
    <property type="project" value="UniProtKB-SubCell"/>
</dbReference>
<dbReference type="SUPFAM" id="SSF57603">
    <property type="entry name" value="FnI-like domain"/>
    <property type="match status" value="2"/>
</dbReference>
<dbReference type="KEGG" id="aten:116294654"/>
<dbReference type="PANTHER" id="PTHR46698:SF4">
    <property type="entry name" value="CROSSVEINLESS 2"/>
    <property type="match status" value="1"/>
</dbReference>
<protein>
    <submittedName>
        <fullName evidence="7">Uncharacterized protein LOC116294654</fullName>
    </submittedName>
</protein>
<dbReference type="CDD" id="cd19941">
    <property type="entry name" value="TIL"/>
    <property type="match status" value="1"/>
</dbReference>
<dbReference type="SUPFAM" id="SSF57567">
    <property type="entry name" value="Serine protease inhibitors"/>
    <property type="match status" value="1"/>
</dbReference>
<evidence type="ECO:0000256" key="1">
    <source>
        <dbReference type="ARBA" id="ARBA00004613"/>
    </source>
</evidence>
<dbReference type="Gene3D" id="2.10.70.10">
    <property type="entry name" value="Complement Module, domain 1"/>
    <property type="match status" value="3"/>
</dbReference>
<dbReference type="PROSITE" id="PS01208">
    <property type="entry name" value="VWFC_1"/>
    <property type="match status" value="1"/>
</dbReference>
<dbReference type="InterPro" id="IPR002919">
    <property type="entry name" value="TIL_dom"/>
</dbReference>
<dbReference type="Gene3D" id="2.60.120.200">
    <property type="match status" value="1"/>
</dbReference>
<evidence type="ECO:0000259" key="5">
    <source>
        <dbReference type="PROSITE" id="PS50184"/>
    </source>
</evidence>
<dbReference type="InParanoid" id="A0A6P8HZW6"/>
<sequence>MKCNGLVVVLASAVFGFLSTTAQVADLPKEINFFTEAGLTTNTPPGVSKVSGHHSNSPAYRFTSSTRNIISRQKGLDDARRVISESHDFVVSAYVKMDSKAKYGKNAILSISSSDGQQLYFFIAISSDWQTSQMKIEFSFVDGGNLNTIAAKTPYSVDVTVWHKLSLRVQDTEKLLRFYLDDKMLDVHKFDHTLSSIPSNSQMRLAQAFEIMMEGTGQITNRFIGDLQDVKISLGSSSDKCNTPTTVPAPCACPSKGGSGCFMDGRSYSNGQQWNKDKCNVCQCKDNNVICIHTCPVCRDSGKIYFHGDKWHPSNDSCMDCKCESGKTVCSPPTCAKPDCRKPGYSGQTIVLPGQCCPICKEDQCKARNLVYKTCSCNKTCANHHSKAPCGGKCSEGCFCPDDQVLADNGKCISPVDCKCRSNGKTFKPGQFHSPSPCKFCICLLGYLHCSNMCF</sequence>
<dbReference type="OrthoDB" id="5946158at2759"/>
<comment type="subcellular location">
    <subcellularLocation>
        <location evidence="1">Secreted</location>
    </subcellularLocation>
</comment>
<evidence type="ECO:0000313" key="6">
    <source>
        <dbReference type="Proteomes" id="UP000515163"/>
    </source>
</evidence>
<keyword evidence="2" id="KW-0964">Secreted</keyword>
<dbReference type="InterPro" id="IPR013320">
    <property type="entry name" value="ConA-like_dom_sf"/>
</dbReference>
<dbReference type="AlphaFoldDB" id="A0A6P8HZW6"/>
<dbReference type="InterPro" id="IPR001007">
    <property type="entry name" value="VWF_dom"/>
</dbReference>
<dbReference type="GeneID" id="116294654"/>
<feature type="signal peptide" evidence="4">
    <location>
        <begin position="1"/>
        <end position="22"/>
    </location>
</feature>
<dbReference type="PROSITE" id="PS50184">
    <property type="entry name" value="VWFC_2"/>
    <property type="match status" value="1"/>
</dbReference>
<dbReference type="Proteomes" id="UP000515163">
    <property type="component" value="Unplaced"/>
</dbReference>
<dbReference type="FunCoup" id="A0A6P8HZW6">
    <property type="interactions" value="233"/>
</dbReference>
<proteinExistence type="predicted"/>
<evidence type="ECO:0000256" key="2">
    <source>
        <dbReference type="ARBA" id="ARBA00022525"/>
    </source>
</evidence>
<feature type="chain" id="PRO_5028214416" evidence="4">
    <location>
        <begin position="23"/>
        <end position="455"/>
    </location>
</feature>
<evidence type="ECO:0000256" key="3">
    <source>
        <dbReference type="ARBA" id="ARBA00022729"/>
    </source>
</evidence>
<dbReference type="RefSeq" id="XP_031558152.1">
    <property type="nucleotide sequence ID" value="XM_031702292.1"/>
</dbReference>
<accession>A0A6P8HZW6</accession>
<dbReference type="InterPro" id="IPR036084">
    <property type="entry name" value="Ser_inhib-like_sf"/>
</dbReference>
<dbReference type="Gene3D" id="2.10.25.10">
    <property type="entry name" value="Laminin"/>
    <property type="match status" value="1"/>
</dbReference>
<keyword evidence="6" id="KW-1185">Reference proteome</keyword>
<keyword evidence="3 4" id="KW-0732">Signal</keyword>
<dbReference type="SMART" id="SM00214">
    <property type="entry name" value="VWC"/>
    <property type="match status" value="2"/>
</dbReference>
<reference evidence="7" key="1">
    <citation type="submission" date="2025-08" db="UniProtKB">
        <authorList>
            <consortium name="RefSeq"/>
        </authorList>
    </citation>
    <scope>IDENTIFICATION</scope>
    <source>
        <tissue evidence="7">Tentacle</tissue>
    </source>
</reference>
<organism evidence="6 7">
    <name type="scientific">Actinia tenebrosa</name>
    <name type="common">Australian red waratah sea anemone</name>
    <dbReference type="NCBI Taxonomy" id="6105"/>
    <lineage>
        <taxon>Eukaryota</taxon>
        <taxon>Metazoa</taxon>
        <taxon>Cnidaria</taxon>
        <taxon>Anthozoa</taxon>
        <taxon>Hexacorallia</taxon>
        <taxon>Actiniaria</taxon>
        <taxon>Actiniidae</taxon>
        <taxon>Actinia</taxon>
    </lineage>
</organism>
<evidence type="ECO:0000256" key="4">
    <source>
        <dbReference type="SAM" id="SignalP"/>
    </source>
</evidence>
<dbReference type="SUPFAM" id="SSF49899">
    <property type="entry name" value="Concanavalin A-like lectins/glucanases"/>
    <property type="match status" value="1"/>
</dbReference>
<feature type="domain" description="VWFC" evidence="5">
    <location>
        <begin position="296"/>
        <end position="361"/>
    </location>
</feature>
<gene>
    <name evidence="7" type="primary">LOC116294654</name>
</gene>
<dbReference type="Pfam" id="PF01826">
    <property type="entry name" value="TIL"/>
    <property type="match status" value="1"/>
</dbReference>
<dbReference type="Pfam" id="PF00093">
    <property type="entry name" value="VWC"/>
    <property type="match status" value="1"/>
</dbReference>